<dbReference type="AlphaFoldDB" id="A0A397U4R0"/>
<organism evidence="1 2">
    <name type="scientific">Gigaspora rosea</name>
    <dbReference type="NCBI Taxonomy" id="44941"/>
    <lineage>
        <taxon>Eukaryota</taxon>
        <taxon>Fungi</taxon>
        <taxon>Fungi incertae sedis</taxon>
        <taxon>Mucoromycota</taxon>
        <taxon>Glomeromycotina</taxon>
        <taxon>Glomeromycetes</taxon>
        <taxon>Diversisporales</taxon>
        <taxon>Gigasporaceae</taxon>
        <taxon>Gigaspora</taxon>
    </lineage>
</organism>
<proteinExistence type="predicted"/>
<protein>
    <recommendedName>
        <fullName evidence="3">C2H2-type domain-containing protein</fullName>
    </recommendedName>
</protein>
<name>A0A397U4R0_9GLOM</name>
<keyword evidence="2" id="KW-1185">Reference proteome</keyword>
<dbReference type="Proteomes" id="UP000266673">
    <property type="component" value="Unassembled WGS sequence"/>
</dbReference>
<evidence type="ECO:0008006" key="3">
    <source>
        <dbReference type="Google" id="ProtNLM"/>
    </source>
</evidence>
<dbReference type="EMBL" id="QKWP01002708">
    <property type="protein sequence ID" value="RIB02403.1"/>
    <property type="molecule type" value="Genomic_DNA"/>
</dbReference>
<sequence length="52" mass="6081">METNDPCSYSYPIVLISNYTLQQEFKCEICEIKFKTKRGFNCHQSSAVEKNN</sequence>
<evidence type="ECO:0000313" key="2">
    <source>
        <dbReference type="Proteomes" id="UP000266673"/>
    </source>
</evidence>
<gene>
    <name evidence="1" type="ORF">C2G38_2227934</name>
</gene>
<comment type="caution">
    <text evidence="1">The sequence shown here is derived from an EMBL/GenBank/DDBJ whole genome shotgun (WGS) entry which is preliminary data.</text>
</comment>
<evidence type="ECO:0000313" key="1">
    <source>
        <dbReference type="EMBL" id="RIB02403.1"/>
    </source>
</evidence>
<reference evidence="1 2" key="1">
    <citation type="submission" date="2018-06" db="EMBL/GenBank/DDBJ databases">
        <title>Comparative genomics reveals the genomic features of Rhizophagus irregularis, R. cerebriforme, R. diaphanum and Gigaspora rosea, and their symbiotic lifestyle signature.</title>
        <authorList>
            <person name="Morin E."/>
            <person name="San Clemente H."/>
            <person name="Chen E.C.H."/>
            <person name="De La Providencia I."/>
            <person name="Hainaut M."/>
            <person name="Kuo A."/>
            <person name="Kohler A."/>
            <person name="Murat C."/>
            <person name="Tang N."/>
            <person name="Roy S."/>
            <person name="Loubradou J."/>
            <person name="Henrissat B."/>
            <person name="Grigoriev I.V."/>
            <person name="Corradi N."/>
            <person name="Roux C."/>
            <person name="Martin F.M."/>
        </authorList>
    </citation>
    <scope>NUCLEOTIDE SEQUENCE [LARGE SCALE GENOMIC DNA]</scope>
    <source>
        <strain evidence="1 2">DAOM 194757</strain>
    </source>
</reference>
<accession>A0A397U4R0</accession>